<dbReference type="Pfam" id="PF13493">
    <property type="entry name" value="DUF4118"/>
    <property type="match status" value="1"/>
</dbReference>
<sequence>MARVNETQRVILLICLYVLVTTVGVIYRKNILETDMAMLFLLLNIVSASLLRPRNAYLMTIMGVIVYYYFLLPDYSSFRFKNAQHVITFSVMVLSGMFAINITQSQRKQIQKNKHLQMRHKTYYQLACHLSALRTSEQIAQATVQFLNKDLSLPSAILSAHPHWHLLAKNDSFPYAQLEEFDGRHVPATTTIHWLKDRETVLGVLAVEKDQQAKVTPWVISLLSLSLARSQANQALAEVETANQLETMRSTLLASVSHDLKTPLGTIIGVATTLTDAGLTLDQEVQDELLKSIAEQGERLNRSLTKLLDITRYTSAALVPKLDWVEPEEVLGSALSRLSRRLRHHHVNLKSEPMLVELDSLLIEQVISNLIENSAKYTPKGSEIEIQIEYRDEAFILTVADNGPGIPEQELTRIFERFYRLNHTQVDGTGLGLAICQVIVTAHHGTIVARNRESQGVSFTVAIPCRLYDLKGLYEQ</sequence>
<evidence type="ECO:0000313" key="15">
    <source>
        <dbReference type="EMBL" id="MBF4372039.1"/>
    </source>
</evidence>
<dbReference type="Gene3D" id="1.10.287.130">
    <property type="match status" value="1"/>
</dbReference>
<protein>
    <recommendedName>
        <fullName evidence="3">histidine kinase</fullName>
        <ecNumber evidence="3">2.7.13.3</ecNumber>
    </recommendedName>
</protein>
<dbReference type="CDD" id="cd00075">
    <property type="entry name" value="HATPase"/>
    <property type="match status" value="1"/>
</dbReference>
<dbReference type="Gene3D" id="3.30.565.10">
    <property type="entry name" value="Histidine kinase-like ATPase, C-terminal domain"/>
    <property type="match status" value="1"/>
</dbReference>
<accession>A0ABR9Z1U0</accession>
<dbReference type="Proteomes" id="UP000726136">
    <property type="component" value="Unassembled WGS sequence"/>
</dbReference>
<keyword evidence="4" id="KW-0597">Phosphoprotein</keyword>
<name>A0ABR9Z1U0_VIBAN</name>
<evidence type="ECO:0000259" key="14">
    <source>
        <dbReference type="PROSITE" id="PS50109"/>
    </source>
</evidence>
<dbReference type="Gene3D" id="1.20.120.620">
    <property type="entry name" value="Backbone structure of the membrane domain of e. Coli histidine kinase receptor kdpd"/>
    <property type="match status" value="1"/>
</dbReference>
<dbReference type="CDD" id="cd00082">
    <property type="entry name" value="HisKA"/>
    <property type="match status" value="1"/>
</dbReference>
<evidence type="ECO:0000256" key="9">
    <source>
        <dbReference type="ARBA" id="ARBA00022840"/>
    </source>
</evidence>
<feature type="transmembrane region" description="Helical" evidence="13">
    <location>
        <begin position="84"/>
        <end position="102"/>
    </location>
</feature>
<dbReference type="SUPFAM" id="SSF47384">
    <property type="entry name" value="Homodimeric domain of signal transducing histidine kinase"/>
    <property type="match status" value="1"/>
</dbReference>
<proteinExistence type="predicted"/>
<feature type="transmembrane region" description="Helical" evidence="13">
    <location>
        <begin position="56"/>
        <end position="72"/>
    </location>
</feature>
<feature type="domain" description="Histidine kinase" evidence="14">
    <location>
        <begin position="255"/>
        <end position="467"/>
    </location>
</feature>
<dbReference type="Pfam" id="PF00512">
    <property type="entry name" value="HisKA"/>
    <property type="match status" value="1"/>
</dbReference>
<evidence type="ECO:0000256" key="4">
    <source>
        <dbReference type="ARBA" id="ARBA00022553"/>
    </source>
</evidence>
<evidence type="ECO:0000256" key="11">
    <source>
        <dbReference type="ARBA" id="ARBA00023012"/>
    </source>
</evidence>
<evidence type="ECO:0000313" key="16">
    <source>
        <dbReference type="Proteomes" id="UP000726136"/>
    </source>
</evidence>
<keyword evidence="16" id="KW-1185">Reference proteome</keyword>
<evidence type="ECO:0000256" key="6">
    <source>
        <dbReference type="ARBA" id="ARBA00022692"/>
    </source>
</evidence>
<dbReference type="InterPro" id="IPR036890">
    <property type="entry name" value="HATPase_C_sf"/>
</dbReference>
<evidence type="ECO:0000256" key="12">
    <source>
        <dbReference type="ARBA" id="ARBA00023136"/>
    </source>
</evidence>
<dbReference type="RefSeq" id="WP_194662249.1">
    <property type="nucleotide sequence ID" value="NZ_RDPI01000003.1"/>
</dbReference>
<dbReference type="InterPro" id="IPR052023">
    <property type="entry name" value="Histidine_kinase_KdpD"/>
</dbReference>
<keyword evidence="9" id="KW-0067">ATP-binding</keyword>
<dbReference type="SMART" id="SM00388">
    <property type="entry name" value="HisKA"/>
    <property type="match status" value="1"/>
</dbReference>
<dbReference type="InterPro" id="IPR003594">
    <property type="entry name" value="HATPase_dom"/>
</dbReference>
<dbReference type="PANTHER" id="PTHR45569">
    <property type="entry name" value="SENSOR PROTEIN KDPD"/>
    <property type="match status" value="1"/>
</dbReference>
<comment type="caution">
    <text evidence="15">The sequence shown here is derived from an EMBL/GenBank/DDBJ whole genome shotgun (WGS) entry which is preliminary data.</text>
</comment>
<comment type="subcellular location">
    <subcellularLocation>
        <location evidence="2">Membrane</location>
        <topology evidence="2">Multi-pass membrane protein</topology>
    </subcellularLocation>
</comment>
<dbReference type="PANTHER" id="PTHR45569:SF1">
    <property type="entry name" value="SENSOR PROTEIN KDPD"/>
    <property type="match status" value="1"/>
</dbReference>
<evidence type="ECO:0000256" key="3">
    <source>
        <dbReference type="ARBA" id="ARBA00012438"/>
    </source>
</evidence>
<dbReference type="PRINTS" id="PR00344">
    <property type="entry name" value="BCTRLSENSOR"/>
</dbReference>
<dbReference type="InterPro" id="IPR036097">
    <property type="entry name" value="HisK_dim/P_sf"/>
</dbReference>
<keyword evidence="12 13" id="KW-0472">Membrane</keyword>
<evidence type="ECO:0000256" key="1">
    <source>
        <dbReference type="ARBA" id="ARBA00000085"/>
    </source>
</evidence>
<dbReference type="PROSITE" id="PS50109">
    <property type="entry name" value="HIS_KIN"/>
    <property type="match status" value="1"/>
</dbReference>
<dbReference type="EC" id="2.7.13.3" evidence="3"/>
<keyword evidence="8" id="KW-0418">Kinase</keyword>
<keyword evidence="7" id="KW-0547">Nucleotide-binding</keyword>
<dbReference type="InterPro" id="IPR004358">
    <property type="entry name" value="Sig_transdc_His_kin-like_C"/>
</dbReference>
<gene>
    <name evidence="15" type="ORF">EAY46_02920</name>
</gene>
<reference evidence="15 16" key="1">
    <citation type="journal article" date="2021" name="PeerJ">
        <title>Analysis of 44 Vibrio anguillarum genomes reveals high genetic diversity.</title>
        <authorList>
            <person name="Hansen M.J."/>
            <person name="Dalsgaard I."/>
        </authorList>
    </citation>
    <scope>NUCLEOTIDE SEQUENCE [LARGE SCALE GENOMIC DNA]</scope>
    <source>
        <strain evidence="15 16">040915-1/1B</strain>
    </source>
</reference>
<dbReference type="SMART" id="SM00387">
    <property type="entry name" value="HATPase_c"/>
    <property type="match status" value="1"/>
</dbReference>
<dbReference type="InterPro" id="IPR038318">
    <property type="entry name" value="KdpD_sf"/>
</dbReference>
<dbReference type="EMBL" id="RDPI01000003">
    <property type="protein sequence ID" value="MBF4372039.1"/>
    <property type="molecule type" value="Genomic_DNA"/>
</dbReference>
<dbReference type="Pfam" id="PF02518">
    <property type="entry name" value="HATPase_c"/>
    <property type="match status" value="1"/>
</dbReference>
<dbReference type="InterPro" id="IPR003661">
    <property type="entry name" value="HisK_dim/P_dom"/>
</dbReference>
<feature type="transmembrane region" description="Helical" evidence="13">
    <location>
        <begin position="10"/>
        <end position="28"/>
    </location>
</feature>
<keyword evidence="11" id="KW-0902">Two-component regulatory system</keyword>
<evidence type="ECO:0000256" key="7">
    <source>
        <dbReference type="ARBA" id="ARBA00022741"/>
    </source>
</evidence>
<keyword evidence="5" id="KW-0808">Transferase</keyword>
<organism evidence="15 16">
    <name type="scientific">Vibrio anguillarum</name>
    <name type="common">Listonella anguillarum</name>
    <dbReference type="NCBI Taxonomy" id="55601"/>
    <lineage>
        <taxon>Bacteria</taxon>
        <taxon>Pseudomonadati</taxon>
        <taxon>Pseudomonadota</taxon>
        <taxon>Gammaproteobacteria</taxon>
        <taxon>Vibrionales</taxon>
        <taxon>Vibrionaceae</taxon>
        <taxon>Vibrio</taxon>
    </lineage>
</organism>
<evidence type="ECO:0000256" key="2">
    <source>
        <dbReference type="ARBA" id="ARBA00004141"/>
    </source>
</evidence>
<dbReference type="SUPFAM" id="SSF55874">
    <property type="entry name" value="ATPase domain of HSP90 chaperone/DNA topoisomerase II/histidine kinase"/>
    <property type="match status" value="1"/>
</dbReference>
<comment type="catalytic activity">
    <reaction evidence="1">
        <text>ATP + protein L-histidine = ADP + protein N-phospho-L-histidine.</text>
        <dbReference type="EC" id="2.7.13.3"/>
    </reaction>
</comment>
<evidence type="ECO:0000256" key="13">
    <source>
        <dbReference type="SAM" id="Phobius"/>
    </source>
</evidence>
<evidence type="ECO:0000256" key="5">
    <source>
        <dbReference type="ARBA" id="ARBA00022679"/>
    </source>
</evidence>
<dbReference type="InterPro" id="IPR025201">
    <property type="entry name" value="KdpD_TM"/>
</dbReference>
<keyword evidence="10 13" id="KW-1133">Transmembrane helix</keyword>
<dbReference type="InterPro" id="IPR005467">
    <property type="entry name" value="His_kinase_dom"/>
</dbReference>
<keyword evidence="6 13" id="KW-0812">Transmembrane</keyword>
<evidence type="ECO:0000256" key="8">
    <source>
        <dbReference type="ARBA" id="ARBA00022777"/>
    </source>
</evidence>
<evidence type="ECO:0000256" key="10">
    <source>
        <dbReference type="ARBA" id="ARBA00022989"/>
    </source>
</evidence>